<dbReference type="InterPro" id="IPR029061">
    <property type="entry name" value="THDP-binding"/>
</dbReference>
<dbReference type="GO" id="GO:0005948">
    <property type="term" value="C:acetolactate synthase complex"/>
    <property type="evidence" value="ECO:0007669"/>
    <property type="project" value="TreeGrafter"/>
</dbReference>
<evidence type="ECO:0000313" key="8">
    <source>
        <dbReference type="Proteomes" id="UP000030595"/>
    </source>
</evidence>
<dbReference type="Gene3D" id="3.40.50.970">
    <property type="match status" value="2"/>
</dbReference>
<dbReference type="InterPro" id="IPR011766">
    <property type="entry name" value="TPP_enzyme_TPP-bd"/>
</dbReference>
<evidence type="ECO:0000259" key="5">
    <source>
        <dbReference type="Pfam" id="PF02775"/>
    </source>
</evidence>
<proteinExistence type="inferred from homology"/>
<dbReference type="Pfam" id="PF00205">
    <property type="entry name" value="TPP_enzyme_M"/>
    <property type="match status" value="1"/>
</dbReference>
<dbReference type="Pfam" id="PF02776">
    <property type="entry name" value="TPP_enzyme_N"/>
    <property type="match status" value="1"/>
</dbReference>
<dbReference type="CDD" id="cd07035">
    <property type="entry name" value="TPP_PYR_POX_like"/>
    <property type="match status" value="1"/>
</dbReference>
<dbReference type="InterPro" id="IPR030817">
    <property type="entry name" value="Myo_inos_IolD"/>
</dbReference>
<dbReference type="InterPro" id="IPR045229">
    <property type="entry name" value="TPP_enz"/>
</dbReference>
<comment type="similarity">
    <text evidence="1 3">Belongs to the TPP enzyme family.</text>
</comment>
<gene>
    <name evidence="7" type="ORF">CD30_17245</name>
</gene>
<dbReference type="NCBIfam" id="TIGR04377">
    <property type="entry name" value="myo_inos_iolD"/>
    <property type="match status" value="1"/>
</dbReference>
<organism evidence="7 8">
    <name type="scientific">Ureibacillus massiliensis 4400831 = CIP 108448 = CCUG 49529</name>
    <dbReference type="NCBI Taxonomy" id="1211035"/>
    <lineage>
        <taxon>Bacteria</taxon>
        <taxon>Bacillati</taxon>
        <taxon>Bacillota</taxon>
        <taxon>Bacilli</taxon>
        <taxon>Bacillales</taxon>
        <taxon>Caryophanaceae</taxon>
        <taxon>Ureibacillus</taxon>
    </lineage>
</organism>
<feature type="domain" description="Thiamine pyrophosphate enzyme N-terminal TPP-binding" evidence="6">
    <location>
        <begin position="31"/>
        <end position="133"/>
    </location>
</feature>
<dbReference type="GO" id="GO:0016823">
    <property type="term" value="F:hydrolase activity, acting on acid carbon-carbon bonds, in ketonic substances"/>
    <property type="evidence" value="ECO:0007669"/>
    <property type="project" value="InterPro"/>
</dbReference>
<dbReference type="Pfam" id="PF02775">
    <property type="entry name" value="TPP_enzyme_C"/>
    <property type="match status" value="1"/>
</dbReference>
<keyword evidence="7" id="KW-0378">Hydrolase</keyword>
<dbReference type="GO" id="GO:0003984">
    <property type="term" value="F:acetolactate synthase activity"/>
    <property type="evidence" value="ECO:0007669"/>
    <property type="project" value="TreeGrafter"/>
</dbReference>
<evidence type="ECO:0000259" key="6">
    <source>
        <dbReference type="Pfam" id="PF02776"/>
    </source>
</evidence>
<evidence type="ECO:0000256" key="2">
    <source>
        <dbReference type="ARBA" id="ARBA00023052"/>
    </source>
</evidence>
<dbReference type="SUPFAM" id="SSF52518">
    <property type="entry name" value="Thiamin diphosphate-binding fold (THDP-binding)"/>
    <property type="match status" value="2"/>
</dbReference>
<evidence type="ECO:0000256" key="3">
    <source>
        <dbReference type="RuleBase" id="RU362132"/>
    </source>
</evidence>
<dbReference type="InterPro" id="IPR012000">
    <property type="entry name" value="Thiamin_PyroP_enz_cen_dom"/>
</dbReference>
<dbReference type="GO" id="GO:0030976">
    <property type="term" value="F:thiamine pyrophosphate binding"/>
    <property type="evidence" value="ECO:0007669"/>
    <property type="project" value="InterPro"/>
</dbReference>
<dbReference type="RefSeq" id="WP_036179415.1">
    <property type="nucleotide sequence ID" value="NZ_AVCZ01000049.1"/>
</dbReference>
<dbReference type="InterPro" id="IPR029035">
    <property type="entry name" value="DHS-like_NAD/FAD-binding_dom"/>
</dbReference>
<sequence length="638" mass="70409">METIRLTTAQALVKFLNAQYVRFDEEEHPFVDGIFTVFGHGNVLGIGQALAEDRGHLRVYQGRNEQGMAHAAMAYAKQHHRKRIIACTASVGPGSANMVTAAATATANEIPLLLFPGDVFATRQPDPVLQQIEQTYNPTISTNNAFQSVSKYWDRINRPEQLMSAMLNAMRVLTCVESTGAVVISLPQDVQGEAGDYPISFFDKRVHTIERRMPTPEAIEQAVQTLKKHKKPLLVVGGGVRYSRAEKSVLDFAKKYNIPITETQAGKGAISSNELLNLGGVGVTGNLCANKAAKEADIIIGVGTRFNDFTTGSKSLFADKKVLTINASTFHANKLDAVAIVADAKRGIEALSDALNEFQTSNEHIKALKEEWLTERIRLANSKVSDNFVPEIAGHLDEALKDYEKSLNTQLTQTSVVVRLNELLHPTSIITSASGSLPGDLQRLWQTTEPYTYHMEYGYSCMGYEIAAALGVKLAEPEKEVYALVGDGSFLMLHSELVTSLQEKKKINIVLFDNAGFGCINNLQMENGMPSFKTEFRYRDEQLDDTVGDVIAIDYAKVGEGYGLKTFRVTTLEELESAIEEAKKSSISTLIDIKVLPKTMTAGYEAWWHVGVAEVAKSEAIVEVYQEQQRNLQQARKY</sequence>
<feature type="domain" description="Thiamine pyrophosphate enzyme TPP-binding" evidence="5">
    <location>
        <begin position="435"/>
        <end position="593"/>
    </location>
</feature>
<evidence type="ECO:0000259" key="4">
    <source>
        <dbReference type="Pfam" id="PF00205"/>
    </source>
</evidence>
<dbReference type="AlphaFoldDB" id="A0A0A3JQS5"/>
<dbReference type="GO" id="GO:0050660">
    <property type="term" value="F:flavin adenine dinucleotide binding"/>
    <property type="evidence" value="ECO:0007669"/>
    <property type="project" value="TreeGrafter"/>
</dbReference>
<dbReference type="SUPFAM" id="SSF52467">
    <property type="entry name" value="DHS-like NAD/FAD-binding domain"/>
    <property type="match status" value="1"/>
</dbReference>
<accession>A0A0A3JQS5</accession>
<feature type="domain" description="Thiamine pyrophosphate enzyme central" evidence="4">
    <location>
        <begin position="219"/>
        <end position="351"/>
    </location>
</feature>
<dbReference type="GO" id="GO:0019310">
    <property type="term" value="P:inositol catabolic process"/>
    <property type="evidence" value="ECO:0007669"/>
    <property type="project" value="InterPro"/>
</dbReference>
<dbReference type="EMBL" id="JPVQ01000049">
    <property type="protein sequence ID" value="KGR89357.1"/>
    <property type="molecule type" value="Genomic_DNA"/>
</dbReference>
<keyword evidence="2 3" id="KW-0786">Thiamine pyrophosphate</keyword>
<dbReference type="InterPro" id="IPR000399">
    <property type="entry name" value="TPP-bd_CS"/>
</dbReference>
<protein>
    <submittedName>
        <fullName evidence="7">3D-(3,5/4)-trihydroxycyclohexane-1,2-dione hydrolase</fullName>
    </submittedName>
</protein>
<evidence type="ECO:0000313" key="7">
    <source>
        <dbReference type="EMBL" id="KGR89357.1"/>
    </source>
</evidence>
<dbReference type="PANTHER" id="PTHR18968">
    <property type="entry name" value="THIAMINE PYROPHOSPHATE ENZYMES"/>
    <property type="match status" value="1"/>
</dbReference>
<dbReference type="PANTHER" id="PTHR18968:SF9">
    <property type="entry name" value="3D-(3,5_4)-TRIHYDROXYCYCLOHEXANE-1,2-DIONE HYDROLASE"/>
    <property type="match status" value="1"/>
</dbReference>
<dbReference type="Proteomes" id="UP000030595">
    <property type="component" value="Unassembled WGS sequence"/>
</dbReference>
<dbReference type="PROSITE" id="PS00187">
    <property type="entry name" value="TPP_ENZYMES"/>
    <property type="match status" value="1"/>
</dbReference>
<dbReference type="Gene3D" id="3.40.50.1220">
    <property type="entry name" value="TPP-binding domain"/>
    <property type="match status" value="1"/>
</dbReference>
<keyword evidence="8" id="KW-1185">Reference proteome</keyword>
<dbReference type="GO" id="GO:0000287">
    <property type="term" value="F:magnesium ion binding"/>
    <property type="evidence" value="ECO:0007669"/>
    <property type="project" value="InterPro"/>
</dbReference>
<dbReference type="CDD" id="cd02003">
    <property type="entry name" value="TPP_IolD"/>
    <property type="match status" value="1"/>
</dbReference>
<evidence type="ECO:0000256" key="1">
    <source>
        <dbReference type="ARBA" id="ARBA00007812"/>
    </source>
</evidence>
<dbReference type="InterPro" id="IPR012001">
    <property type="entry name" value="Thiamin_PyroP_enz_TPP-bd_dom"/>
</dbReference>
<dbReference type="eggNOG" id="COG3962">
    <property type="taxonomic scope" value="Bacteria"/>
</dbReference>
<dbReference type="GO" id="GO:0009097">
    <property type="term" value="P:isoleucine biosynthetic process"/>
    <property type="evidence" value="ECO:0007669"/>
    <property type="project" value="TreeGrafter"/>
</dbReference>
<comment type="caution">
    <text evidence="7">The sequence shown here is derived from an EMBL/GenBank/DDBJ whole genome shotgun (WGS) entry which is preliminary data.</text>
</comment>
<dbReference type="OrthoDB" id="4494979at2"/>
<reference evidence="7 8" key="1">
    <citation type="submission" date="2014-02" db="EMBL/GenBank/DDBJ databases">
        <title>Draft genome sequence of Lysinibacillus massiliensis CCUG 49529.</title>
        <authorList>
            <person name="Zhang F."/>
            <person name="Wang G."/>
            <person name="Zhang L."/>
        </authorList>
    </citation>
    <scope>NUCLEOTIDE SEQUENCE [LARGE SCALE GENOMIC DNA]</scope>
    <source>
        <strain evidence="7 8">CCUG 49529</strain>
    </source>
</reference>
<name>A0A0A3JQS5_9BACL</name>
<dbReference type="GO" id="GO:0009099">
    <property type="term" value="P:L-valine biosynthetic process"/>
    <property type="evidence" value="ECO:0007669"/>
    <property type="project" value="TreeGrafter"/>
</dbReference>